<accession>A0A9W2YJ61</accession>
<dbReference type="RefSeq" id="XP_055862691.1">
    <property type="nucleotide sequence ID" value="XM_056006716.1"/>
</dbReference>
<gene>
    <name evidence="2" type="primary">LOC129922109</name>
</gene>
<name>A0A9W2YJ61_BIOGL</name>
<evidence type="ECO:0000313" key="2">
    <source>
        <dbReference type="RefSeq" id="XP_055862691.1"/>
    </source>
</evidence>
<protein>
    <submittedName>
        <fullName evidence="2">Uncharacterized protein LOC129922109 isoform X2</fullName>
    </submittedName>
</protein>
<dbReference type="Gene3D" id="3.90.1720.70">
    <property type="match status" value="1"/>
</dbReference>
<dbReference type="AlphaFoldDB" id="A0A9W2YJ61"/>
<evidence type="ECO:0000313" key="1">
    <source>
        <dbReference type="Proteomes" id="UP001165740"/>
    </source>
</evidence>
<dbReference type="GeneID" id="129922109"/>
<keyword evidence="1" id="KW-1185">Reference proteome</keyword>
<dbReference type="Proteomes" id="UP001165740">
    <property type="component" value="Chromosome 1"/>
</dbReference>
<sequence>MGYYTSMYRYRDIHQKNIPCLDSLYSVIKKVAIPAFSKLKANYMGYAHHGGDYHHYQLIKAVGVDSNLLLQDDTSALRLSATLNKIGGAHSLGKEPIRLSKFGHDSVPGNNGLQYIYHPIAYGPYLADKYGYPTVTKLHEMDPLDTKKNFWGKQGILRVITYTDNQNLPKGHVALWDCNHFHQAPDWIAKHNLVTVEFWESPDSFCNNMPPMPQLPADYPKLEDILPPNRRAGKRRHHRHMHWEEIFVENFIKKLMTKSS</sequence>
<reference evidence="2" key="1">
    <citation type="submission" date="2025-08" db="UniProtKB">
        <authorList>
            <consortium name="RefSeq"/>
        </authorList>
    </citation>
    <scope>IDENTIFICATION</scope>
</reference>
<proteinExistence type="predicted"/>
<organism evidence="1 2">
    <name type="scientific">Biomphalaria glabrata</name>
    <name type="common">Bloodfluke planorb</name>
    <name type="synonym">Freshwater snail</name>
    <dbReference type="NCBI Taxonomy" id="6526"/>
    <lineage>
        <taxon>Eukaryota</taxon>
        <taxon>Metazoa</taxon>
        <taxon>Spiralia</taxon>
        <taxon>Lophotrochozoa</taxon>
        <taxon>Mollusca</taxon>
        <taxon>Gastropoda</taxon>
        <taxon>Heterobranchia</taxon>
        <taxon>Euthyneura</taxon>
        <taxon>Panpulmonata</taxon>
        <taxon>Hygrophila</taxon>
        <taxon>Lymnaeoidea</taxon>
        <taxon>Planorbidae</taxon>
        <taxon>Biomphalaria</taxon>
    </lineage>
</organism>